<dbReference type="InterPro" id="IPR000086">
    <property type="entry name" value="NUDIX_hydrolase_dom"/>
</dbReference>
<dbReference type="GO" id="GO:0016787">
    <property type="term" value="F:hydrolase activity"/>
    <property type="evidence" value="ECO:0007669"/>
    <property type="project" value="UniProtKB-KW"/>
</dbReference>
<protein>
    <recommendedName>
        <fullName evidence="3">Nudix hydrolase domain-containing protein</fullName>
    </recommendedName>
</protein>
<dbReference type="EMBL" id="PFMC01000001">
    <property type="protein sequence ID" value="PIY95427.1"/>
    <property type="molecule type" value="Genomic_DNA"/>
</dbReference>
<dbReference type="InterPro" id="IPR020084">
    <property type="entry name" value="NUDIX_hydrolase_CS"/>
</dbReference>
<dbReference type="InterPro" id="IPR015797">
    <property type="entry name" value="NUDIX_hydrolase-like_dom_sf"/>
</dbReference>
<dbReference type="Gene3D" id="3.90.79.10">
    <property type="entry name" value="Nucleoside Triphosphate Pyrophosphohydrolase"/>
    <property type="match status" value="1"/>
</dbReference>
<dbReference type="PANTHER" id="PTHR43736:SF1">
    <property type="entry name" value="DIHYDRONEOPTERIN TRIPHOSPHATE DIPHOSPHATASE"/>
    <property type="match status" value="1"/>
</dbReference>
<feature type="domain" description="Nudix hydrolase" evidence="3">
    <location>
        <begin position="5"/>
        <end position="135"/>
    </location>
</feature>
<evidence type="ECO:0000256" key="1">
    <source>
        <dbReference type="ARBA" id="ARBA00022801"/>
    </source>
</evidence>
<dbReference type="Pfam" id="PF00293">
    <property type="entry name" value="NUDIX"/>
    <property type="match status" value="1"/>
</dbReference>
<organism evidence="4 5">
    <name type="scientific">Candidatus Komeilibacteria bacterium CG_4_10_14_0_8_um_filter_37_78</name>
    <dbReference type="NCBI Taxonomy" id="1974471"/>
    <lineage>
        <taxon>Bacteria</taxon>
        <taxon>Candidatus Komeiliibacteriota</taxon>
    </lineage>
</organism>
<sequence>MKDTKKTVSAGGVIVKKENDSFYILLLRDTRYPDWFFAKGHVELGETLEQAALREIAEEAGLHHLKIYSLLGSYQRFVEKGNEDKTIYYFLMSPTTEENATTSETEYMEWRWWPLEDLPEMYLPEQRDVVEKNLEKIKSIISADFSTKQND</sequence>
<dbReference type="InterPro" id="IPR020476">
    <property type="entry name" value="Nudix_hydrolase"/>
</dbReference>
<dbReference type="AlphaFoldDB" id="A0A2M7RFR6"/>
<dbReference type="SUPFAM" id="SSF55811">
    <property type="entry name" value="Nudix"/>
    <property type="match status" value="1"/>
</dbReference>
<evidence type="ECO:0000313" key="5">
    <source>
        <dbReference type="Proteomes" id="UP000228689"/>
    </source>
</evidence>
<accession>A0A2M7RFR6</accession>
<evidence type="ECO:0000313" key="4">
    <source>
        <dbReference type="EMBL" id="PIY95427.1"/>
    </source>
</evidence>
<gene>
    <name evidence="4" type="ORF">COY67_00010</name>
</gene>
<reference evidence="5" key="1">
    <citation type="submission" date="2017-09" db="EMBL/GenBank/DDBJ databases">
        <title>Depth-based differentiation of microbial function through sediment-hosted aquifers and enrichment of novel symbionts in the deep terrestrial subsurface.</title>
        <authorList>
            <person name="Probst A.J."/>
            <person name="Ladd B."/>
            <person name="Jarett J.K."/>
            <person name="Geller-Mcgrath D.E."/>
            <person name="Sieber C.M.K."/>
            <person name="Emerson J.B."/>
            <person name="Anantharaman K."/>
            <person name="Thomas B.C."/>
            <person name="Malmstrom R."/>
            <person name="Stieglmeier M."/>
            <person name="Klingl A."/>
            <person name="Woyke T."/>
            <person name="Ryan C.M."/>
            <person name="Banfield J.F."/>
        </authorList>
    </citation>
    <scope>NUCLEOTIDE SEQUENCE [LARGE SCALE GENOMIC DNA]</scope>
</reference>
<name>A0A2M7RFR6_9BACT</name>
<dbReference type="PANTHER" id="PTHR43736">
    <property type="entry name" value="ADP-RIBOSE PYROPHOSPHATASE"/>
    <property type="match status" value="1"/>
</dbReference>
<evidence type="ECO:0000259" key="3">
    <source>
        <dbReference type="PROSITE" id="PS51462"/>
    </source>
</evidence>
<dbReference type="PROSITE" id="PS00893">
    <property type="entry name" value="NUDIX_BOX"/>
    <property type="match status" value="1"/>
</dbReference>
<comment type="similarity">
    <text evidence="2">Belongs to the Nudix hydrolase family.</text>
</comment>
<dbReference type="PRINTS" id="PR00502">
    <property type="entry name" value="NUDIXFAMILY"/>
</dbReference>
<comment type="caution">
    <text evidence="4">The sequence shown here is derived from an EMBL/GenBank/DDBJ whole genome shotgun (WGS) entry which is preliminary data.</text>
</comment>
<evidence type="ECO:0000256" key="2">
    <source>
        <dbReference type="RuleBase" id="RU003476"/>
    </source>
</evidence>
<dbReference type="Proteomes" id="UP000228689">
    <property type="component" value="Unassembled WGS sequence"/>
</dbReference>
<keyword evidence="1 2" id="KW-0378">Hydrolase</keyword>
<dbReference type="PROSITE" id="PS51462">
    <property type="entry name" value="NUDIX"/>
    <property type="match status" value="1"/>
</dbReference>
<proteinExistence type="inferred from homology"/>